<name>X1IQJ5_9ZZZZ</name>
<evidence type="ECO:0000313" key="1">
    <source>
        <dbReference type="EMBL" id="GAH71495.1"/>
    </source>
</evidence>
<comment type="caution">
    <text evidence="1">The sequence shown here is derived from an EMBL/GenBank/DDBJ whole genome shotgun (WGS) entry which is preliminary data.</text>
</comment>
<gene>
    <name evidence="1" type="ORF">S03H2_47408</name>
</gene>
<organism evidence="1">
    <name type="scientific">marine sediment metagenome</name>
    <dbReference type="NCBI Taxonomy" id="412755"/>
    <lineage>
        <taxon>unclassified sequences</taxon>
        <taxon>metagenomes</taxon>
        <taxon>ecological metagenomes</taxon>
    </lineage>
</organism>
<dbReference type="AlphaFoldDB" id="X1IQJ5"/>
<accession>X1IQJ5</accession>
<reference evidence="1" key="1">
    <citation type="journal article" date="2014" name="Front. Microbiol.">
        <title>High frequency of phylogenetically diverse reductive dehalogenase-homologous genes in deep subseafloor sedimentary metagenomes.</title>
        <authorList>
            <person name="Kawai M."/>
            <person name="Futagami T."/>
            <person name="Toyoda A."/>
            <person name="Takaki Y."/>
            <person name="Nishi S."/>
            <person name="Hori S."/>
            <person name="Arai W."/>
            <person name="Tsubouchi T."/>
            <person name="Morono Y."/>
            <person name="Uchiyama I."/>
            <person name="Ito T."/>
            <person name="Fujiyama A."/>
            <person name="Inagaki F."/>
            <person name="Takami H."/>
        </authorList>
    </citation>
    <scope>NUCLEOTIDE SEQUENCE</scope>
    <source>
        <strain evidence="1">Expedition CK06-06</strain>
    </source>
</reference>
<sequence>SEFKGLSARKGRQRQSGRDYHRGIEPYYYLAEKVESFAIAQ</sequence>
<proteinExistence type="predicted"/>
<feature type="non-terminal residue" evidence="1">
    <location>
        <position position="1"/>
    </location>
</feature>
<protein>
    <submittedName>
        <fullName evidence="1">Uncharacterized protein</fullName>
    </submittedName>
</protein>
<dbReference type="EMBL" id="BARU01029832">
    <property type="protein sequence ID" value="GAH71495.1"/>
    <property type="molecule type" value="Genomic_DNA"/>
</dbReference>